<proteinExistence type="predicted"/>
<feature type="region of interest" description="Disordered" evidence="1">
    <location>
        <begin position="1"/>
        <end position="54"/>
    </location>
</feature>
<name>A0ABU7B1R9_9TELE</name>
<evidence type="ECO:0000313" key="3">
    <source>
        <dbReference type="Proteomes" id="UP001345963"/>
    </source>
</evidence>
<keyword evidence="3" id="KW-1185">Reference proteome</keyword>
<reference evidence="2 3" key="1">
    <citation type="submission" date="2021-07" db="EMBL/GenBank/DDBJ databases">
        <authorList>
            <person name="Palmer J.M."/>
        </authorList>
    </citation>
    <scope>NUCLEOTIDE SEQUENCE [LARGE SCALE GENOMIC DNA]</scope>
    <source>
        <strain evidence="2 3">AT_MEX2019</strain>
        <tissue evidence="2">Muscle</tissue>
    </source>
</reference>
<evidence type="ECO:0000256" key="1">
    <source>
        <dbReference type="SAM" id="MobiDB-lite"/>
    </source>
</evidence>
<evidence type="ECO:0000313" key="2">
    <source>
        <dbReference type="EMBL" id="MED6243570.1"/>
    </source>
</evidence>
<accession>A0ABU7B1R9</accession>
<organism evidence="2 3">
    <name type="scientific">Ataeniobius toweri</name>
    <dbReference type="NCBI Taxonomy" id="208326"/>
    <lineage>
        <taxon>Eukaryota</taxon>
        <taxon>Metazoa</taxon>
        <taxon>Chordata</taxon>
        <taxon>Craniata</taxon>
        <taxon>Vertebrata</taxon>
        <taxon>Euteleostomi</taxon>
        <taxon>Actinopterygii</taxon>
        <taxon>Neopterygii</taxon>
        <taxon>Teleostei</taxon>
        <taxon>Neoteleostei</taxon>
        <taxon>Acanthomorphata</taxon>
        <taxon>Ovalentaria</taxon>
        <taxon>Atherinomorphae</taxon>
        <taxon>Cyprinodontiformes</taxon>
        <taxon>Goodeidae</taxon>
        <taxon>Ataeniobius</taxon>
    </lineage>
</organism>
<comment type="caution">
    <text evidence="2">The sequence shown here is derived from an EMBL/GenBank/DDBJ whole genome shotgun (WGS) entry which is preliminary data.</text>
</comment>
<gene>
    <name evidence="2" type="ORF">ATANTOWER_022580</name>
</gene>
<feature type="compositionally biased region" description="Acidic residues" evidence="1">
    <location>
        <begin position="31"/>
        <end position="52"/>
    </location>
</feature>
<dbReference type="Proteomes" id="UP001345963">
    <property type="component" value="Unassembled WGS sequence"/>
</dbReference>
<protein>
    <submittedName>
        <fullName evidence="2">Uncharacterized protein</fullName>
    </submittedName>
</protein>
<feature type="compositionally biased region" description="Acidic residues" evidence="1">
    <location>
        <begin position="14"/>
        <end position="24"/>
    </location>
</feature>
<sequence>MTECEKILNRITEGDSDIDLSEEESEKRIADDEEQDEFDQDTEPEEVEEDTEPVFMPVLEERRSADDGTLMSRRDWSTRQDFQQYIDQKLIEDLSFFTNQRMVLDSGSSMNTTLEEIRINEALGELDAVLCNF</sequence>
<dbReference type="EMBL" id="JAHUTI010034445">
    <property type="protein sequence ID" value="MED6243570.1"/>
    <property type="molecule type" value="Genomic_DNA"/>
</dbReference>